<sequence>MTLGKRTLLVIFPVILIIQLVASTTAYLTQRASLLGLEQARLEQQLSALTSAYLDYEAFNRSVLYSIMDSEALLLFLRESDTDFRNDTLGLRIQQSIRSLSNTELTFVSLAVVQPDGRPAYYFESSLSPFASMNASQQRIVSEARRSSASGNTLYVEQADDDPLLMNTDFILPASSSRPLPSQRAEAFAIQLAVRPERFLKLKRSLESEYGAPVEISDEPLPAVAGLSAGVSLSRSLHARLTPAPHYTAERLQTLGLAFIAGGALICLISIGLLLWLIRRSITGPISQLDDQLTDLLLCKRDALDEPTDGGEIGRLTVNMKTLHDRNTEALQRIREISWEDSLTQVSNRAHFGVLANTMYEQCMRTHKRLALLFLDLDNFKQVNDQYGHEAGDALLRIFAQRARGVLERHRTDYPQTETALARLSGDEFAILLLSETGDGGLQQLCDALLGLCRGGFRLEDRLYPVSVSIGTACYPEDADSITQLLTRADTAMYQAKAEGKNTAVAFSGELERRNERIRLIEDQLRELDGDDQLRLVYMPALDREGAVVSCEVLLRWRSPILGTVSPGEFIPIAERAGLFPKIDSWVIDHALAEYPKLVQLFGEGVLLAINVSSAQLNDDRICRYLVERAAHHGVEPGRIEIELTETYAAELCKNTMEVVQAIRRAGFRVAIDDFGVGYTSIQQLLEYPADTIKLDMAIITRLTRPEMQQSLSALIAFCHAQGKRVNAEGVDNMEKQSALLQAGCDLFQGYLISPPRSLAALEDWMAVRNRAHGALRLEPLPPSASPLANPAAVSSDY</sequence>
<evidence type="ECO:0000256" key="1">
    <source>
        <dbReference type="SAM" id="Phobius"/>
    </source>
</evidence>
<evidence type="ECO:0000259" key="3">
    <source>
        <dbReference type="PROSITE" id="PS50887"/>
    </source>
</evidence>
<organism evidence="4 5">
    <name type="scientific">Stutzerimonas xanthomarina</name>
    <dbReference type="NCBI Taxonomy" id="271420"/>
    <lineage>
        <taxon>Bacteria</taxon>
        <taxon>Pseudomonadati</taxon>
        <taxon>Pseudomonadota</taxon>
        <taxon>Gammaproteobacteria</taxon>
        <taxon>Pseudomonadales</taxon>
        <taxon>Pseudomonadaceae</taxon>
        <taxon>Stutzerimonas</taxon>
    </lineage>
</organism>
<keyword evidence="1" id="KW-0472">Membrane</keyword>
<dbReference type="RefSeq" id="WP_125877150.1">
    <property type="nucleotide sequence ID" value="NZ_RHQL01000003.1"/>
</dbReference>
<dbReference type="NCBIfam" id="TIGR00254">
    <property type="entry name" value="GGDEF"/>
    <property type="match status" value="1"/>
</dbReference>
<dbReference type="SUPFAM" id="SSF55073">
    <property type="entry name" value="Nucleotide cyclase"/>
    <property type="match status" value="1"/>
</dbReference>
<evidence type="ECO:0000313" key="4">
    <source>
        <dbReference type="EMBL" id="RRV12421.1"/>
    </source>
</evidence>
<name>A0A3R8U6W4_9GAMM</name>
<evidence type="ECO:0000259" key="2">
    <source>
        <dbReference type="PROSITE" id="PS50883"/>
    </source>
</evidence>
<protein>
    <submittedName>
        <fullName evidence="4">EAL domain-containing protein</fullName>
    </submittedName>
</protein>
<dbReference type="Pfam" id="PF00563">
    <property type="entry name" value="EAL"/>
    <property type="match status" value="1"/>
</dbReference>
<dbReference type="CDD" id="cd01948">
    <property type="entry name" value="EAL"/>
    <property type="match status" value="1"/>
</dbReference>
<dbReference type="SUPFAM" id="SSF141868">
    <property type="entry name" value="EAL domain-like"/>
    <property type="match status" value="1"/>
</dbReference>
<keyword evidence="1" id="KW-0812">Transmembrane</keyword>
<comment type="caution">
    <text evidence="4">The sequence shown here is derived from an EMBL/GenBank/DDBJ whole genome shotgun (WGS) entry which is preliminary data.</text>
</comment>
<dbReference type="InterPro" id="IPR001633">
    <property type="entry name" value="EAL_dom"/>
</dbReference>
<dbReference type="InterPro" id="IPR052155">
    <property type="entry name" value="Biofilm_reg_signaling"/>
</dbReference>
<gene>
    <name evidence="4" type="ORF">EGJ28_09015</name>
</gene>
<dbReference type="SMART" id="SM00052">
    <property type="entry name" value="EAL"/>
    <property type="match status" value="1"/>
</dbReference>
<dbReference type="Gene3D" id="3.20.20.450">
    <property type="entry name" value="EAL domain"/>
    <property type="match status" value="1"/>
</dbReference>
<dbReference type="InterPro" id="IPR000160">
    <property type="entry name" value="GGDEF_dom"/>
</dbReference>
<feature type="domain" description="GGDEF" evidence="3">
    <location>
        <begin position="368"/>
        <end position="509"/>
    </location>
</feature>
<dbReference type="PROSITE" id="PS50887">
    <property type="entry name" value="GGDEF"/>
    <property type="match status" value="1"/>
</dbReference>
<accession>A0A3R8U6W4</accession>
<dbReference type="PANTHER" id="PTHR44757:SF2">
    <property type="entry name" value="BIOFILM ARCHITECTURE MAINTENANCE PROTEIN MBAA"/>
    <property type="match status" value="1"/>
</dbReference>
<dbReference type="CDD" id="cd01949">
    <property type="entry name" value="GGDEF"/>
    <property type="match status" value="1"/>
</dbReference>
<feature type="transmembrane region" description="Helical" evidence="1">
    <location>
        <begin position="255"/>
        <end position="278"/>
    </location>
</feature>
<proteinExistence type="predicted"/>
<dbReference type="PROSITE" id="PS50883">
    <property type="entry name" value="EAL"/>
    <property type="match status" value="1"/>
</dbReference>
<dbReference type="PANTHER" id="PTHR44757">
    <property type="entry name" value="DIGUANYLATE CYCLASE DGCP"/>
    <property type="match status" value="1"/>
</dbReference>
<dbReference type="Proteomes" id="UP000276506">
    <property type="component" value="Unassembled WGS sequence"/>
</dbReference>
<evidence type="ECO:0000313" key="5">
    <source>
        <dbReference type="Proteomes" id="UP000276506"/>
    </source>
</evidence>
<dbReference type="InterPro" id="IPR043128">
    <property type="entry name" value="Rev_trsase/Diguanyl_cyclase"/>
</dbReference>
<dbReference type="EMBL" id="RHQL01000003">
    <property type="protein sequence ID" value="RRV12421.1"/>
    <property type="molecule type" value="Genomic_DNA"/>
</dbReference>
<feature type="domain" description="EAL" evidence="2">
    <location>
        <begin position="517"/>
        <end position="770"/>
    </location>
</feature>
<dbReference type="Gene3D" id="3.30.70.270">
    <property type="match status" value="1"/>
</dbReference>
<keyword evidence="1" id="KW-1133">Transmembrane helix</keyword>
<dbReference type="AlphaFoldDB" id="A0A3R8U6W4"/>
<dbReference type="InterPro" id="IPR029787">
    <property type="entry name" value="Nucleotide_cyclase"/>
</dbReference>
<dbReference type="SMART" id="SM00267">
    <property type="entry name" value="GGDEF"/>
    <property type="match status" value="1"/>
</dbReference>
<reference evidence="4 5" key="1">
    <citation type="submission" date="2018-10" db="EMBL/GenBank/DDBJ databases">
        <title>Transmission dynamics of multidrug resistant bacteria on intensive care unit surfaces.</title>
        <authorList>
            <person name="D'Souza A.W."/>
            <person name="Potter R.F."/>
            <person name="Wallace M."/>
            <person name="Shupe A."/>
            <person name="Patel S."/>
            <person name="Sun S."/>
            <person name="Gul D."/>
            <person name="Kwon J.H."/>
            <person name="Andleeb S."/>
            <person name="Burnham C.-A.D."/>
            <person name="Dantas G."/>
        </authorList>
    </citation>
    <scope>NUCLEOTIDE SEQUENCE [LARGE SCALE GENOMIC DNA]</scope>
    <source>
        <strain evidence="4 5">PX_177</strain>
    </source>
</reference>
<dbReference type="InterPro" id="IPR035919">
    <property type="entry name" value="EAL_sf"/>
</dbReference>
<dbReference type="Pfam" id="PF00990">
    <property type="entry name" value="GGDEF"/>
    <property type="match status" value="1"/>
</dbReference>